<feature type="domain" description="Winged helix DNA-binding" evidence="2">
    <location>
        <begin position="42"/>
        <end position="77"/>
    </location>
</feature>
<dbReference type="Proteomes" id="UP000594637">
    <property type="component" value="Chromosome"/>
</dbReference>
<keyword evidence="1" id="KW-0812">Transmembrane</keyword>
<dbReference type="EMBL" id="CP063989">
    <property type="protein sequence ID" value="QPL05368.1"/>
    <property type="molecule type" value="Genomic_DNA"/>
</dbReference>
<accession>A0A7T0LL60</accession>
<keyword evidence="1" id="KW-0472">Membrane</keyword>
<dbReference type="InterPro" id="IPR027395">
    <property type="entry name" value="WH_DNA-bd_dom"/>
</dbReference>
<protein>
    <recommendedName>
        <fullName evidence="2">Winged helix DNA-binding domain-containing protein</fullName>
    </recommendedName>
</protein>
<evidence type="ECO:0000256" key="1">
    <source>
        <dbReference type="SAM" id="Phobius"/>
    </source>
</evidence>
<organism evidence="3 4">
    <name type="scientific">Actinomyces respiraculi</name>
    <dbReference type="NCBI Taxonomy" id="2744574"/>
    <lineage>
        <taxon>Bacteria</taxon>
        <taxon>Bacillati</taxon>
        <taxon>Actinomycetota</taxon>
        <taxon>Actinomycetes</taxon>
        <taxon>Actinomycetales</taxon>
        <taxon>Actinomycetaceae</taxon>
        <taxon>Actinomyces</taxon>
    </lineage>
</organism>
<keyword evidence="1" id="KW-1133">Transmembrane helix</keyword>
<evidence type="ECO:0000313" key="3">
    <source>
        <dbReference type="EMBL" id="QPL05368.1"/>
    </source>
</evidence>
<sequence>MHGFSRRLTQTMVAWGLLWAAAVAGGTTVWAGEAWFAVVSVIALTKGYVGKRPRTRMLLTPEGRQQWGAHLEALRTIAGD</sequence>
<evidence type="ECO:0000313" key="4">
    <source>
        <dbReference type="Proteomes" id="UP000594637"/>
    </source>
</evidence>
<proteinExistence type="predicted"/>
<evidence type="ECO:0000259" key="2">
    <source>
        <dbReference type="Pfam" id="PF13601"/>
    </source>
</evidence>
<dbReference type="Pfam" id="PF13601">
    <property type="entry name" value="HTH_34"/>
    <property type="match status" value="1"/>
</dbReference>
<feature type="transmembrane region" description="Helical" evidence="1">
    <location>
        <begin position="34"/>
        <end position="49"/>
    </location>
</feature>
<keyword evidence="4" id="KW-1185">Reference proteome</keyword>
<dbReference type="AlphaFoldDB" id="A0A7T0LL60"/>
<name>A0A7T0LL60_9ACTO</name>
<dbReference type="KEGG" id="arep:ID810_11805"/>
<reference evidence="3 4" key="1">
    <citation type="submission" date="2020-11" db="EMBL/GenBank/DDBJ databases">
        <title>Actinomyces sp. ZJ750.</title>
        <authorList>
            <person name="Zhou J."/>
        </authorList>
    </citation>
    <scope>NUCLEOTIDE SEQUENCE [LARGE SCALE GENOMIC DNA]</scope>
    <source>
        <strain evidence="3 4">ZJ750</strain>
    </source>
</reference>
<gene>
    <name evidence="3" type="ORF">ID810_11805</name>
</gene>
<dbReference type="RefSeq" id="WP_166858165.1">
    <property type="nucleotide sequence ID" value="NZ_CP063989.1"/>
</dbReference>